<dbReference type="GO" id="GO:0031515">
    <property type="term" value="C:tRNA (m1A) methyltransferase complex"/>
    <property type="evidence" value="ECO:0007669"/>
    <property type="project" value="InterPro"/>
</dbReference>
<feature type="compositionally biased region" description="Acidic residues" evidence="7">
    <location>
        <begin position="91"/>
        <end position="100"/>
    </location>
</feature>
<gene>
    <name evidence="8" type="ORF">EJ08DRAFT_382747</name>
</gene>
<sequence length="611" mass="67803">MYSSVRPNSEVVLRLPSGILKIVKVIPNTTISIPKIGTFSANLLLGRPYHFTYEILDLQDGSKETGLRIVPVDELNLEVVTNKTATPAESRDDEASDLPDTEINGQNGERNNRLTVDDPSRQALTMEEIEELKKANPGSGKEIIEQIMASHSGLKEKTAFALAKYTLRKSRKYMKRFTMLPLDVNMLTEIMLEKDPSKIMELREEMLGLIMSWSNVHYAERAVVEEDAQAKPSGRWLVVDDTCGLVVAAMAERMGLLYQDDEDDSEDESDEGLQNEDVVAENIQPAPDPEAMQIDERSPDIKTPEPEKEPTPLLSPQPQRRKPEPPAPQQATSNTITVLHSNPQPNLSFLKYFSFTPEDLSTCQSHPLYSHLKTVTWLQLLNPSADALYQEPPAISDASLAGMKSGKRGNYYRKRNRWERIRKVVDETREGGFDGLVVASTMEPVGIMKHCVPLVKGGGNIVVYSPSAEPLVSLMDIYSRDRKGAYVRIVQAAAAEGKDPVIDEEVDFPLNPTLLLNPMLQTARAREWQVLPGRTHPLMTSKGGPEGYLFTATRVLPNTSVRVEARGRFGKKKKMTTQDEDGGAEQPPKKAKTDQAVGGAEIHHEAEGVAS</sequence>
<feature type="compositionally biased region" description="Acidic residues" evidence="7">
    <location>
        <begin position="260"/>
        <end position="274"/>
    </location>
</feature>
<dbReference type="EMBL" id="MU007067">
    <property type="protein sequence ID" value="KAF2425777.1"/>
    <property type="molecule type" value="Genomic_DNA"/>
</dbReference>
<feature type="region of interest" description="Disordered" evidence="7">
    <location>
        <begin position="260"/>
        <end position="331"/>
    </location>
</feature>
<organism evidence="8 9">
    <name type="scientific">Tothia fuscella</name>
    <dbReference type="NCBI Taxonomy" id="1048955"/>
    <lineage>
        <taxon>Eukaryota</taxon>
        <taxon>Fungi</taxon>
        <taxon>Dikarya</taxon>
        <taxon>Ascomycota</taxon>
        <taxon>Pezizomycotina</taxon>
        <taxon>Dothideomycetes</taxon>
        <taxon>Pleosporomycetidae</taxon>
        <taxon>Venturiales</taxon>
        <taxon>Cylindrosympodiaceae</taxon>
        <taxon>Tothia</taxon>
    </lineage>
</organism>
<comment type="subcellular location">
    <subcellularLocation>
        <location evidence="1">Nucleus</location>
    </subcellularLocation>
</comment>
<evidence type="ECO:0000256" key="1">
    <source>
        <dbReference type="ARBA" id="ARBA00004123"/>
    </source>
</evidence>
<evidence type="ECO:0000256" key="5">
    <source>
        <dbReference type="ARBA" id="ARBA00023242"/>
    </source>
</evidence>
<dbReference type="PANTHER" id="PTHR12945:SF0">
    <property type="entry name" value="TRNA (ADENINE(58)-N(1))-METHYLTRANSFERASE NON-CATALYTIC SUBUNIT TRM6"/>
    <property type="match status" value="1"/>
</dbReference>
<protein>
    <recommendedName>
        <fullName evidence="3">tRNA (adenine(58)-N(1))-methyltransferase non-catalytic subunit TRM6</fullName>
    </recommendedName>
    <alternativeName>
        <fullName evidence="6">tRNA(m1A58)-methyltransferase subunit TRM6</fullName>
    </alternativeName>
</protein>
<keyword evidence="5" id="KW-0539">Nucleus</keyword>
<keyword evidence="4" id="KW-0819">tRNA processing</keyword>
<comment type="similarity">
    <text evidence="2">Belongs to the TRM6/GCD10 family.</text>
</comment>
<comment type="caution">
    <text evidence="8">The sequence shown here is derived from an EMBL/GenBank/DDBJ whole genome shotgun (WGS) entry which is preliminary data.</text>
</comment>
<feature type="compositionally biased region" description="Basic and acidic residues" evidence="7">
    <location>
        <begin position="601"/>
        <end position="611"/>
    </location>
</feature>
<feature type="region of interest" description="Disordered" evidence="7">
    <location>
        <begin position="565"/>
        <end position="611"/>
    </location>
</feature>
<feature type="compositionally biased region" description="Basic and acidic residues" evidence="7">
    <location>
        <begin position="294"/>
        <end position="310"/>
    </location>
</feature>
<feature type="region of interest" description="Disordered" evidence="7">
    <location>
        <begin position="83"/>
        <end position="118"/>
    </location>
</feature>
<dbReference type="InterPro" id="IPR017423">
    <property type="entry name" value="TRM6"/>
</dbReference>
<evidence type="ECO:0000256" key="4">
    <source>
        <dbReference type="ARBA" id="ARBA00022694"/>
    </source>
</evidence>
<evidence type="ECO:0000256" key="7">
    <source>
        <dbReference type="SAM" id="MobiDB-lite"/>
    </source>
</evidence>
<dbReference type="GO" id="GO:0030488">
    <property type="term" value="P:tRNA methylation"/>
    <property type="evidence" value="ECO:0007669"/>
    <property type="project" value="InterPro"/>
</dbReference>
<proteinExistence type="inferred from homology"/>
<name>A0A9P4NKJ7_9PEZI</name>
<accession>A0A9P4NKJ7</accession>
<evidence type="ECO:0000313" key="8">
    <source>
        <dbReference type="EMBL" id="KAF2425777.1"/>
    </source>
</evidence>
<evidence type="ECO:0000256" key="6">
    <source>
        <dbReference type="ARBA" id="ARBA00032319"/>
    </source>
</evidence>
<dbReference type="Proteomes" id="UP000800235">
    <property type="component" value="Unassembled WGS sequence"/>
</dbReference>
<evidence type="ECO:0000256" key="3">
    <source>
        <dbReference type="ARBA" id="ARBA00021704"/>
    </source>
</evidence>
<dbReference type="AlphaFoldDB" id="A0A9P4NKJ7"/>
<evidence type="ECO:0000256" key="2">
    <source>
        <dbReference type="ARBA" id="ARBA00008320"/>
    </source>
</evidence>
<dbReference type="PANTHER" id="PTHR12945">
    <property type="entry name" value="TRANSLATION INITIATION FACTOR EIF3-RELATED"/>
    <property type="match status" value="1"/>
</dbReference>
<reference evidence="8" key="1">
    <citation type="journal article" date="2020" name="Stud. Mycol.">
        <title>101 Dothideomycetes genomes: a test case for predicting lifestyles and emergence of pathogens.</title>
        <authorList>
            <person name="Haridas S."/>
            <person name="Albert R."/>
            <person name="Binder M."/>
            <person name="Bloem J."/>
            <person name="Labutti K."/>
            <person name="Salamov A."/>
            <person name="Andreopoulos B."/>
            <person name="Baker S."/>
            <person name="Barry K."/>
            <person name="Bills G."/>
            <person name="Bluhm B."/>
            <person name="Cannon C."/>
            <person name="Castanera R."/>
            <person name="Culley D."/>
            <person name="Daum C."/>
            <person name="Ezra D."/>
            <person name="Gonzalez J."/>
            <person name="Henrissat B."/>
            <person name="Kuo A."/>
            <person name="Liang C."/>
            <person name="Lipzen A."/>
            <person name="Lutzoni F."/>
            <person name="Magnuson J."/>
            <person name="Mondo S."/>
            <person name="Nolan M."/>
            <person name="Ohm R."/>
            <person name="Pangilinan J."/>
            <person name="Park H.-J."/>
            <person name="Ramirez L."/>
            <person name="Alfaro M."/>
            <person name="Sun H."/>
            <person name="Tritt A."/>
            <person name="Yoshinaga Y."/>
            <person name="Zwiers L.-H."/>
            <person name="Turgeon B."/>
            <person name="Goodwin S."/>
            <person name="Spatafora J."/>
            <person name="Crous P."/>
            <person name="Grigoriev I."/>
        </authorList>
    </citation>
    <scope>NUCLEOTIDE SEQUENCE</scope>
    <source>
        <strain evidence="8">CBS 130266</strain>
    </source>
</reference>
<dbReference type="GO" id="GO:0005634">
    <property type="term" value="C:nucleus"/>
    <property type="evidence" value="ECO:0007669"/>
    <property type="project" value="UniProtKB-SubCell"/>
</dbReference>
<evidence type="ECO:0000313" key="9">
    <source>
        <dbReference type="Proteomes" id="UP000800235"/>
    </source>
</evidence>
<keyword evidence="9" id="KW-1185">Reference proteome</keyword>
<dbReference type="OrthoDB" id="10254665at2759"/>
<dbReference type="Pfam" id="PF04189">
    <property type="entry name" value="Gcd10p"/>
    <property type="match status" value="1"/>
</dbReference>